<protein>
    <recommendedName>
        <fullName evidence="4">DUF541 domain-containing protein</fullName>
    </recommendedName>
</protein>
<dbReference type="EMBL" id="MFAQ01000010">
    <property type="protein sequence ID" value="OGD83693.1"/>
    <property type="molecule type" value="Genomic_DNA"/>
</dbReference>
<dbReference type="AlphaFoldDB" id="A0A1F5FVQ6"/>
<dbReference type="InterPro" id="IPR007497">
    <property type="entry name" value="SIMPL/DUF541"/>
</dbReference>
<keyword evidence="1" id="KW-1133">Transmembrane helix</keyword>
<comment type="caution">
    <text evidence="2">The sequence shown here is derived from an EMBL/GenBank/DDBJ whole genome shotgun (WGS) entry which is preliminary data.</text>
</comment>
<dbReference type="PANTHER" id="PTHR34387:SF2">
    <property type="entry name" value="SLR1258 PROTEIN"/>
    <property type="match status" value="1"/>
</dbReference>
<evidence type="ECO:0008006" key="4">
    <source>
        <dbReference type="Google" id="ProtNLM"/>
    </source>
</evidence>
<evidence type="ECO:0000313" key="3">
    <source>
        <dbReference type="Proteomes" id="UP000179237"/>
    </source>
</evidence>
<dbReference type="Gene3D" id="3.30.110.170">
    <property type="entry name" value="Protein of unknown function (DUF541), domain 1"/>
    <property type="match status" value="1"/>
</dbReference>
<name>A0A1F5FVQ6_9BACT</name>
<feature type="transmembrane region" description="Helical" evidence="1">
    <location>
        <begin position="7"/>
        <end position="24"/>
    </location>
</feature>
<evidence type="ECO:0000256" key="1">
    <source>
        <dbReference type="SAM" id="Phobius"/>
    </source>
</evidence>
<dbReference type="InterPro" id="IPR052022">
    <property type="entry name" value="26kDa_periplasmic_antigen"/>
</dbReference>
<proteinExistence type="predicted"/>
<dbReference type="PANTHER" id="PTHR34387">
    <property type="entry name" value="SLR1258 PROTEIN"/>
    <property type="match status" value="1"/>
</dbReference>
<dbReference type="GO" id="GO:0006974">
    <property type="term" value="P:DNA damage response"/>
    <property type="evidence" value="ECO:0007669"/>
    <property type="project" value="TreeGrafter"/>
</dbReference>
<organism evidence="2 3">
    <name type="scientific">Candidatus Collierbacteria bacterium RIFOXYD1_FULL_40_9</name>
    <dbReference type="NCBI Taxonomy" id="1817731"/>
    <lineage>
        <taxon>Bacteria</taxon>
        <taxon>Candidatus Collieribacteriota</taxon>
    </lineage>
</organism>
<keyword evidence="1" id="KW-0812">Transmembrane</keyword>
<evidence type="ECO:0000313" key="2">
    <source>
        <dbReference type="EMBL" id="OGD83693.1"/>
    </source>
</evidence>
<dbReference type="Pfam" id="PF04402">
    <property type="entry name" value="SIMPL"/>
    <property type="match status" value="1"/>
</dbReference>
<reference evidence="2 3" key="1">
    <citation type="journal article" date="2016" name="Nat. Commun.">
        <title>Thousands of microbial genomes shed light on interconnected biogeochemical processes in an aquifer system.</title>
        <authorList>
            <person name="Anantharaman K."/>
            <person name="Brown C.T."/>
            <person name="Hug L.A."/>
            <person name="Sharon I."/>
            <person name="Castelle C.J."/>
            <person name="Probst A.J."/>
            <person name="Thomas B.C."/>
            <person name="Singh A."/>
            <person name="Wilkins M.J."/>
            <person name="Karaoz U."/>
            <person name="Brodie E.L."/>
            <person name="Williams K.H."/>
            <person name="Hubbard S.S."/>
            <person name="Banfield J.F."/>
        </authorList>
    </citation>
    <scope>NUCLEOTIDE SEQUENCE [LARGE SCALE GENOMIC DNA]</scope>
</reference>
<keyword evidence="1" id="KW-0472">Membrane</keyword>
<accession>A0A1F5FVQ6</accession>
<dbReference type="Proteomes" id="UP000179237">
    <property type="component" value="Unassembled WGS sequence"/>
</dbReference>
<dbReference type="Gene3D" id="3.30.70.2970">
    <property type="entry name" value="Protein of unknown function (DUF541), domain 2"/>
    <property type="match status" value="1"/>
</dbReference>
<gene>
    <name evidence="2" type="ORF">A2572_01525</name>
</gene>
<sequence length="221" mass="23549">MDNNKKYLVGLFALIIGFFVYRYITNPLVVTVSGTGKVTVPASGARLSVSIVETGDDVNKVEEAIKAKIAAVRLSMVTNGVNEKSLSQTQMQIMPLSAVVSGAKGYSAQVNIVGQVSDVSNLSGLVVKLYQSGASIVSQPVIEVENQQELENAALKMAMADADKNLKMVSRLKMKLFRKTVSVQQASSGNTSTATKVTENEGNVGTSIEVAKAVSVVYQLW</sequence>